<proteinExistence type="predicted"/>
<dbReference type="Pfam" id="PF01979">
    <property type="entry name" value="Amidohydro_1"/>
    <property type="match status" value="1"/>
</dbReference>
<keyword evidence="3" id="KW-0378">Hydrolase</keyword>
<dbReference type="InterPro" id="IPR006680">
    <property type="entry name" value="Amidohydro-rel"/>
</dbReference>
<feature type="chain" id="PRO_5027080971" evidence="1">
    <location>
        <begin position="24"/>
        <end position="430"/>
    </location>
</feature>
<dbReference type="PANTHER" id="PTHR43135:SF3">
    <property type="entry name" value="ALPHA-D-RIBOSE 1-METHYLPHOSPHONATE 5-TRIPHOSPHATE DIPHOSPHATASE"/>
    <property type="match status" value="1"/>
</dbReference>
<accession>A0A6L9MT31</accession>
<feature type="signal peptide" evidence="1">
    <location>
        <begin position="1"/>
        <end position="23"/>
    </location>
</feature>
<evidence type="ECO:0000259" key="2">
    <source>
        <dbReference type="Pfam" id="PF01979"/>
    </source>
</evidence>
<dbReference type="GO" id="GO:0016810">
    <property type="term" value="F:hydrolase activity, acting on carbon-nitrogen (but not peptide) bonds"/>
    <property type="evidence" value="ECO:0007669"/>
    <property type="project" value="InterPro"/>
</dbReference>
<keyword evidence="4" id="KW-1185">Reference proteome</keyword>
<protein>
    <submittedName>
        <fullName evidence="3">Amidohydrolase family protein</fullName>
    </submittedName>
</protein>
<evidence type="ECO:0000313" key="4">
    <source>
        <dbReference type="Proteomes" id="UP000478837"/>
    </source>
</evidence>
<dbReference type="Gene3D" id="2.30.40.10">
    <property type="entry name" value="Urease, subunit C, domain 1"/>
    <property type="match status" value="1"/>
</dbReference>
<comment type="caution">
    <text evidence="3">The sequence shown here is derived from an EMBL/GenBank/DDBJ whole genome shotgun (WGS) entry which is preliminary data.</text>
</comment>
<dbReference type="RefSeq" id="WP_163111320.1">
    <property type="nucleotide sequence ID" value="NZ_JAAAWP010000003.1"/>
</dbReference>
<dbReference type="InterPro" id="IPR051781">
    <property type="entry name" value="Metallo-dep_Hydrolase"/>
</dbReference>
<gene>
    <name evidence="3" type="ORF">GTW09_07545</name>
</gene>
<dbReference type="PANTHER" id="PTHR43135">
    <property type="entry name" value="ALPHA-D-RIBOSE 1-METHYLPHOSPHONATE 5-TRIPHOSPHATE DIPHOSPHATASE"/>
    <property type="match status" value="1"/>
</dbReference>
<evidence type="ECO:0000313" key="3">
    <source>
        <dbReference type="EMBL" id="NDW21369.1"/>
    </source>
</evidence>
<evidence type="ECO:0000256" key="1">
    <source>
        <dbReference type="SAM" id="SignalP"/>
    </source>
</evidence>
<dbReference type="EMBL" id="JAAAWP010000003">
    <property type="protein sequence ID" value="NDW21369.1"/>
    <property type="molecule type" value="Genomic_DNA"/>
</dbReference>
<dbReference type="Proteomes" id="UP000478837">
    <property type="component" value="Unassembled WGS sequence"/>
</dbReference>
<dbReference type="SUPFAM" id="SSF51338">
    <property type="entry name" value="Composite domain of metallo-dependent hydrolases"/>
    <property type="match status" value="1"/>
</dbReference>
<dbReference type="InterPro" id="IPR057744">
    <property type="entry name" value="OTAase-like"/>
</dbReference>
<name>A0A6L9MT31_9ALTE</name>
<dbReference type="CDD" id="cd01299">
    <property type="entry name" value="Met_dep_hydrolase_A"/>
    <property type="match status" value="1"/>
</dbReference>
<keyword evidence="1" id="KW-0732">Signal</keyword>
<reference evidence="3 4" key="1">
    <citation type="submission" date="2020-01" db="EMBL/GenBank/DDBJ databases">
        <title>Genomes of bacteria type strains.</title>
        <authorList>
            <person name="Chen J."/>
            <person name="Zhu S."/>
            <person name="Yang J."/>
        </authorList>
    </citation>
    <scope>NUCLEOTIDE SEQUENCE [LARGE SCALE GENOMIC DNA]</scope>
    <source>
        <strain evidence="3 4">LMG 22958</strain>
    </source>
</reference>
<dbReference type="InterPro" id="IPR032466">
    <property type="entry name" value="Metal_Hydrolase"/>
</dbReference>
<dbReference type="SUPFAM" id="SSF51556">
    <property type="entry name" value="Metallo-dependent hydrolases"/>
    <property type="match status" value="1"/>
</dbReference>
<sequence length="430" mass="45408">MKKTLTALAVSCTLLPLTIAAQAATLIHAGKAFTGTSDELKNKVTIVIEGNKIESVKNGFVEGGKGDSVIDLKDSTVMPGLMDMHVHLSSQQGGPKSYLERFTLNEADYALRAASYAKTTLDAGFTTVRNLGDSHNETIALRTAIDKGYAVGPRIYTVGKSIATTGGHADPSNGMSHLLRPDVGPEQGVVNGEAEAREAVRTRYQDGANLIKITATGGVLSVAKNGQNPQFMTDELEAIVDTAKDYEMTVAVHAHGKEGMKRAIKAGVDSIEHGTYMDEEIHSLMKENGTYYVPTILAGKFVAEKAKIDGFFPELVRPKAAAIGPLIQQTFATAHKAGVKIAFGTDSGVSAHGDNAQEFALMVEAGMTPADALTSATVNGADLLGVSDILGTLEAGKLADIVAVKGNPLEDITLMERVSFVMKDGVVYKN</sequence>
<dbReference type="Gene3D" id="3.20.20.140">
    <property type="entry name" value="Metal-dependent hydrolases"/>
    <property type="match status" value="1"/>
</dbReference>
<dbReference type="InterPro" id="IPR011059">
    <property type="entry name" value="Metal-dep_hydrolase_composite"/>
</dbReference>
<dbReference type="AlphaFoldDB" id="A0A6L9MT31"/>
<feature type="domain" description="Amidohydrolase-related" evidence="2">
    <location>
        <begin position="76"/>
        <end position="426"/>
    </location>
</feature>
<organism evidence="3 4">
    <name type="scientific">Alteromonas hispanica</name>
    <dbReference type="NCBI Taxonomy" id="315421"/>
    <lineage>
        <taxon>Bacteria</taxon>
        <taxon>Pseudomonadati</taxon>
        <taxon>Pseudomonadota</taxon>
        <taxon>Gammaproteobacteria</taxon>
        <taxon>Alteromonadales</taxon>
        <taxon>Alteromonadaceae</taxon>
        <taxon>Alteromonas/Salinimonas group</taxon>
        <taxon>Alteromonas</taxon>
    </lineage>
</organism>